<name>A0A8H3IBW5_9LECA</name>
<feature type="transmembrane region" description="Helical" evidence="6">
    <location>
        <begin position="81"/>
        <end position="104"/>
    </location>
</feature>
<sequence>MLKPATPLSIVLFIAFALLLLATLSTPVIKAIPLASFHGTNYGVFGFCQGTACSGISVGYRNDPNDAGDNFSLPASTRSSLSSILIVHPIACLFTLICFLLTVFSHLRGPGHSTRYLLGLIVFLLPTLLLSLLSFLIDILLFAPHQSWGTYLVLVATVLIAISDGLTCCMRRTLVSRKDQRKRIEENAEMNGDNYYAQQAAQAVAPPPLTNPAIGSNNTGANSLPSFATFDKSTAGPEDDRIPLNERTATGYSGSTAMRPSLDEPGMERYGMGAGRGGSNMRGRGGRPYAQPRDEFGNPLPPSPALGGRRTSQDGYPRNMSPHEPIRGRGYGGYQPRGVPRGGLYNGRGGPMGRGGIGPGSAMGAAGAGMIIGDAMGRNRGPPPGYGPPSNRGGYGPNGGLQHRRSSGASSGPGLNGRQPSPGPSTNAYAQIDGLARAESPPPLPNQEDNHAIGQAIEMDERTGSPAQTPTSTFPPIHHHMRDGGSDTPGAYGSPQMLPIMNPADNYSQEYVPARANWNANTTGPQSNPPIHSSPPPQVLRSSPRARRKSESYYEDVDPRFSQDRSMNVPTLLVPGGQARSGELEPRGQHMGLQPSASYDSVQDGPLSESSNFTSISERGINPQWQSEQQRHQYGTGGVPNRQPQGAAVAQQRDFLLSNNPDFELGGPRGKISNRGGRAGAMI</sequence>
<dbReference type="GO" id="GO:0035838">
    <property type="term" value="C:growing cell tip"/>
    <property type="evidence" value="ECO:0007669"/>
    <property type="project" value="TreeGrafter"/>
</dbReference>
<dbReference type="PANTHER" id="PTHR28013">
    <property type="entry name" value="PROTEIN DCV1-RELATED"/>
    <property type="match status" value="1"/>
</dbReference>
<feature type="transmembrane region" description="Helical" evidence="6">
    <location>
        <begin position="148"/>
        <end position="169"/>
    </location>
</feature>
<dbReference type="AlphaFoldDB" id="A0A8H3IBW5"/>
<feature type="chain" id="PRO_5034979129" evidence="7">
    <location>
        <begin position="26"/>
        <end position="683"/>
    </location>
</feature>
<feature type="compositionally biased region" description="Basic and acidic residues" evidence="5">
    <location>
        <begin position="549"/>
        <end position="563"/>
    </location>
</feature>
<feature type="compositionally biased region" description="Polar residues" evidence="5">
    <location>
        <begin position="518"/>
        <end position="531"/>
    </location>
</feature>
<keyword evidence="2 6" id="KW-0812">Transmembrane</keyword>
<evidence type="ECO:0000256" key="5">
    <source>
        <dbReference type="SAM" id="MobiDB-lite"/>
    </source>
</evidence>
<evidence type="ECO:0000256" key="2">
    <source>
        <dbReference type="ARBA" id="ARBA00022692"/>
    </source>
</evidence>
<evidence type="ECO:0000313" key="8">
    <source>
        <dbReference type="EMBL" id="CAF9912728.1"/>
    </source>
</evidence>
<dbReference type="EMBL" id="CAJPDQ010000007">
    <property type="protein sequence ID" value="CAF9912728.1"/>
    <property type="molecule type" value="Genomic_DNA"/>
</dbReference>
<feature type="region of interest" description="Disordered" evidence="5">
    <location>
        <begin position="374"/>
        <end position="683"/>
    </location>
</feature>
<evidence type="ECO:0000256" key="6">
    <source>
        <dbReference type="SAM" id="Phobius"/>
    </source>
</evidence>
<feature type="region of interest" description="Disordered" evidence="5">
    <location>
        <begin position="206"/>
        <end position="358"/>
    </location>
</feature>
<dbReference type="InterPro" id="IPR009571">
    <property type="entry name" value="SUR7/Rim9-like_fungi"/>
</dbReference>
<feature type="transmembrane region" description="Helical" evidence="6">
    <location>
        <begin position="116"/>
        <end position="142"/>
    </location>
</feature>
<keyword evidence="3 6" id="KW-1133">Transmembrane helix</keyword>
<dbReference type="GO" id="GO:0005886">
    <property type="term" value="C:plasma membrane"/>
    <property type="evidence" value="ECO:0007669"/>
    <property type="project" value="InterPro"/>
</dbReference>
<feature type="signal peptide" evidence="7">
    <location>
        <begin position="1"/>
        <end position="25"/>
    </location>
</feature>
<protein>
    <submittedName>
        <fullName evidence="8">Uncharacterized protein</fullName>
    </submittedName>
</protein>
<reference evidence="8" key="1">
    <citation type="submission" date="2021-03" db="EMBL/GenBank/DDBJ databases">
        <authorList>
            <person name="Tagirdzhanova G."/>
        </authorList>
    </citation>
    <scope>NUCLEOTIDE SEQUENCE</scope>
</reference>
<dbReference type="Pfam" id="PF06687">
    <property type="entry name" value="SUR7"/>
    <property type="match status" value="1"/>
</dbReference>
<accession>A0A8H3IBW5</accession>
<comment type="caution">
    <text evidence="8">The sequence shown here is derived from an EMBL/GenBank/DDBJ whole genome shotgun (WGS) entry which is preliminary data.</text>
</comment>
<keyword evidence="4 6" id="KW-0472">Membrane</keyword>
<feature type="compositionally biased region" description="Polar residues" evidence="5">
    <location>
        <begin position="608"/>
        <end position="628"/>
    </location>
</feature>
<organism evidence="8 9">
    <name type="scientific">Gomphillus americanus</name>
    <dbReference type="NCBI Taxonomy" id="1940652"/>
    <lineage>
        <taxon>Eukaryota</taxon>
        <taxon>Fungi</taxon>
        <taxon>Dikarya</taxon>
        <taxon>Ascomycota</taxon>
        <taxon>Pezizomycotina</taxon>
        <taxon>Lecanoromycetes</taxon>
        <taxon>OSLEUM clade</taxon>
        <taxon>Ostropomycetidae</taxon>
        <taxon>Ostropales</taxon>
        <taxon>Graphidaceae</taxon>
        <taxon>Gomphilloideae</taxon>
        <taxon>Gomphillus</taxon>
    </lineage>
</organism>
<proteinExistence type="predicted"/>
<evidence type="ECO:0000256" key="4">
    <source>
        <dbReference type="ARBA" id="ARBA00023136"/>
    </source>
</evidence>
<comment type="subcellular location">
    <subcellularLocation>
        <location evidence="1">Membrane</location>
        <topology evidence="1">Multi-pass membrane protein</topology>
    </subcellularLocation>
</comment>
<dbReference type="GO" id="GO:0032153">
    <property type="term" value="C:cell division site"/>
    <property type="evidence" value="ECO:0007669"/>
    <property type="project" value="TreeGrafter"/>
</dbReference>
<evidence type="ECO:0000256" key="1">
    <source>
        <dbReference type="ARBA" id="ARBA00004141"/>
    </source>
</evidence>
<evidence type="ECO:0000313" key="9">
    <source>
        <dbReference type="Proteomes" id="UP000664169"/>
    </source>
</evidence>
<feature type="compositionally biased region" description="Polar residues" evidence="5">
    <location>
        <begin position="247"/>
        <end position="258"/>
    </location>
</feature>
<keyword evidence="9" id="KW-1185">Reference proteome</keyword>
<dbReference type="InterPro" id="IPR051380">
    <property type="entry name" value="pH-response_reg_palI/RIM9"/>
</dbReference>
<evidence type="ECO:0000256" key="7">
    <source>
        <dbReference type="SAM" id="SignalP"/>
    </source>
</evidence>
<evidence type="ECO:0000256" key="3">
    <source>
        <dbReference type="ARBA" id="ARBA00022989"/>
    </source>
</evidence>
<feature type="compositionally biased region" description="Gly residues" evidence="5">
    <location>
        <begin position="329"/>
        <end position="358"/>
    </location>
</feature>
<gene>
    <name evidence="8" type="ORF">GOMPHAMPRED_007749</name>
</gene>
<dbReference type="Proteomes" id="UP000664169">
    <property type="component" value="Unassembled WGS sequence"/>
</dbReference>
<feature type="compositionally biased region" description="Polar residues" evidence="5">
    <location>
        <begin position="213"/>
        <end position="226"/>
    </location>
</feature>
<dbReference type="PANTHER" id="PTHR28013:SF3">
    <property type="entry name" value="PROTEIN DCV1-RELATED"/>
    <property type="match status" value="1"/>
</dbReference>
<dbReference type="OrthoDB" id="2354757at2759"/>
<keyword evidence="7" id="KW-0732">Signal</keyword>
<feature type="compositionally biased region" description="Polar residues" evidence="5">
    <location>
        <begin position="465"/>
        <end position="474"/>
    </location>
</feature>